<accession>A0ACB8XDD7</accession>
<keyword evidence="2" id="KW-1185">Reference proteome</keyword>
<proteinExistence type="predicted"/>
<protein>
    <submittedName>
        <fullName evidence="1">Uncharacterized protein</fullName>
    </submittedName>
</protein>
<reference evidence="2" key="1">
    <citation type="journal article" date="2022" name="Mol. Ecol. Resour.">
        <title>The genomes of chicory, endive, great burdock and yacon provide insights into Asteraceae palaeo-polyploidization history and plant inulin production.</title>
        <authorList>
            <person name="Fan W."/>
            <person name="Wang S."/>
            <person name="Wang H."/>
            <person name="Wang A."/>
            <person name="Jiang F."/>
            <person name="Liu H."/>
            <person name="Zhao H."/>
            <person name="Xu D."/>
            <person name="Zhang Y."/>
        </authorList>
    </citation>
    <scope>NUCLEOTIDE SEQUENCE [LARGE SCALE GENOMIC DNA]</scope>
    <source>
        <strain evidence="2">cv. Niubang</strain>
    </source>
</reference>
<comment type="caution">
    <text evidence="1">The sequence shown here is derived from an EMBL/GenBank/DDBJ whole genome shotgun (WGS) entry which is preliminary data.</text>
</comment>
<sequence>MLCELVLRQQRNPQKEKMLPKSCSSLCDFSWSSDFPKCCYSMLLKTLQNPPFRPEFGITMNGIIQASKRSLLSLSRTLLPNIHEQFPLQINKFTSRFLPIYATTTFSTSTLQHKSPFESNLLRMLTNEIEFESEYAPQPLDKKFNAFMVEDRPGEQFVTLRGRSTIDENIKIEATMFDGYGTVSPILRDEDTELNPQLHISLLVDISKGEGGDMLEFVCSAWPERLEIEKFYILALDGKLSRPYIGPDFRGLDKKLQRSVYEFLNARGVNNDLSVFLHHYVWNKDKLEHIQRLKLLKSYIER</sequence>
<evidence type="ECO:0000313" key="2">
    <source>
        <dbReference type="Proteomes" id="UP001055879"/>
    </source>
</evidence>
<gene>
    <name evidence="1" type="ORF">L6452_43600</name>
</gene>
<reference evidence="1 2" key="2">
    <citation type="journal article" date="2022" name="Mol. Ecol. Resour.">
        <title>The genomes of chicory, endive, great burdock and yacon provide insights into Asteraceae paleo-polyploidization history and plant inulin production.</title>
        <authorList>
            <person name="Fan W."/>
            <person name="Wang S."/>
            <person name="Wang H."/>
            <person name="Wang A."/>
            <person name="Jiang F."/>
            <person name="Liu H."/>
            <person name="Zhao H."/>
            <person name="Xu D."/>
            <person name="Zhang Y."/>
        </authorList>
    </citation>
    <scope>NUCLEOTIDE SEQUENCE [LARGE SCALE GENOMIC DNA]</scope>
    <source>
        <strain evidence="2">cv. Niubang</strain>
    </source>
</reference>
<dbReference type="EMBL" id="CM042064">
    <property type="protein sequence ID" value="KAI3664985.1"/>
    <property type="molecule type" value="Genomic_DNA"/>
</dbReference>
<dbReference type="Proteomes" id="UP001055879">
    <property type="component" value="Linkage Group LG18"/>
</dbReference>
<name>A0ACB8XDD7_ARCLA</name>
<organism evidence="1 2">
    <name type="scientific">Arctium lappa</name>
    <name type="common">Greater burdock</name>
    <name type="synonym">Lappa major</name>
    <dbReference type="NCBI Taxonomy" id="4217"/>
    <lineage>
        <taxon>Eukaryota</taxon>
        <taxon>Viridiplantae</taxon>
        <taxon>Streptophyta</taxon>
        <taxon>Embryophyta</taxon>
        <taxon>Tracheophyta</taxon>
        <taxon>Spermatophyta</taxon>
        <taxon>Magnoliopsida</taxon>
        <taxon>eudicotyledons</taxon>
        <taxon>Gunneridae</taxon>
        <taxon>Pentapetalae</taxon>
        <taxon>asterids</taxon>
        <taxon>campanulids</taxon>
        <taxon>Asterales</taxon>
        <taxon>Asteraceae</taxon>
        <taxon>Carduoideae</taxon>
        <taxon>Cardueae</taxon>
        <taxon>Arctiinae</taxon>
        <taxon>Arctium</taxon>
    </lineage>
</organism>
<evidence type="ECO:0000313" key="1">
    <source>
        <dbReference type="EMBL" id="KAI3664985.1"/>
    </source>
</evidence>